<feature type="compositionally biased region" description="Polar residues" evidence="1">
    <location>
        <begin position="1"/>
        <end position="20"/>
    </location>
</feature>
<accession>A0A7X5U1V0</accession>
<dbReference type="EMBL" id="JAANOW010000002">
    <property type="protein sequence ID" value="NIH96848.1"/>
    <property type="molecule type" value="Genomic_DNA"/>
</dbReference>
<gene>
    <name evidence="3" type="ORF">FHU31_003838</name>
</gene>
<dbReference type="AlphaFoldDB" id="A0A7X5U1V0"/>
<protein>
    <submittedName>
        <fullName evidence="3">Pimeloyl-ACP methyl ester carboxylesterase</fullName>
    </submittedName>
</protein>
<dbReference type="RefSeq" id="WP_167161454.1">
    <property type="nucleotide sequence ID" value="NZ_JAANOW010000002.1"/>
</dbReference>
<dbReference type="PANTHER" id="PTHR43689:SF8">
    <property type="entry name" value="ALPHA_BETA-HYDROLASES SUPERFAMILY PROTEIN"/>
    <property type="match status" value="1"/>
</dbReference>
<dbReference type="Proteomes" id="UP000547444">
    <property type="component" value="Unassembled WGS sequence"/>
</dbReference>
<dbReference type="Pfam" id="PF12697">
    <property type="entry name" value="Abhydrolase_6"/>
    <property type="match status" value="1"/>
</dbReference>
<organism evidence="3 4">
    <name type="scientific">Mycolicibacterium fluoranthenivorans</name>
    <dbReference type="NCBI Taxonomy" id="258505"/>
    <lineage>
        <taxon>Bacteria</taxon>
        <taxon>Bacillati</taxon>
        <taxon>Actinomycetota</taxon>
        <taxon>Actinomycetes</taxon>
        <taxon>Mycobacteriales</taxon>
        <taxon>Mycobacteriaceae</taxon>
        <taxon>Mycolicibacterium</taxon>
    </lineage>
</organism>
<sequence>MQRGATRSDTSATRSQTFGATSPAAIAYGEKGSELRGSDRVRSRKTLIGPNGVALEAIIAASLRPFEHSVGSSDPAPILICLHGGGCNGRYFDIPGHSLLDVASEHGLTAVSIDRPGYGRSSSCEGDHDGIARSAEMIDGALTALWKESPAGCPGFVVVGHSIGGAIALHLAAADHEWLLLGVSVAGIGHIPPGNAGGAWAGAVPENGRIDIPREARRQLLYGPDWSMPAVPDDFFDAAMEPALITEIAEVYTSWPTEFSAIAGRIRVPILFAQPEFDALWTVRSSTCHEFGSAFTQAATVTGGIYRGVGHCIDHHRLGTAWHFEQIAFALRCWLEARR</sequence>
<dbReference type="Gene3D" id="3.40.50.1820">
    <property type="entry name" value="alpha/beta hydrolase"/>
    <property type="match status" value="1"/>
</dbReference>
<dbReference type="InterPro" id="IPR000073">
    <property type="entry name" value="AB_hydrolase_1"/>
</dbReference>
<dbReference type="GO" id="GO:0003824">
    <property type="term" value="F:catalytic activity"/>
    <property type="evidence" value="ECO:0007669"/>
    <property type="project" value="UniProtKB-ARBA"/>
</dbReference>
<proteinExistence type="predicted"/>
<evidence type="ECO:0000259" key="2">
    <source>
        <dbReference type="Pfam" id="PF12697"/>
    </source>
</evidence>
<reference evidence="3 4" key="1">
    <citation type="submission" date="2020-03" db="EMBL/GenBank/DDBJ databases">
        <title>Sequencing the genomes of 1000 actinobacteria strains.</title>
        <authorList>
            <person name="Klenk H.-P."/>
        </authorList>
    </citation>
    <scope>NUCLEOTIDE SEQUENCE [LARGE SCALE GENOMIC DNA]</scope>
    <source>
        <strain evidence="3 4">DSM 44556</strain>
    </source>
</reference>
<dbReference type="PANTHER" id="PTHR43689">
    <property type="entry name" value="HYDROLASE"/>
    <property type="match status" value="1"/>
</dbReference>
<evidence type="ECO:0000256" key="1">
    <source>
        <dbReference type="SAM" id="MobiDB-lite"/>
    </source>
</evidence>
<feature type="region of interest" description="Disordered" evidence="1">
    <location>
        <begin position="1"/>
        <end position="23"/>
    </location>
</feature>
<feature type="domain" description="AB hydrolase-1" evidence="2">
    <location>
        <begin position="79"/>
        <end position="279"/>
    </location>
</feature>
<name>A0A7X5U1V0_9MYCO</name>
<dbReference type="InterPro" id="IPR029058">
    <property type="entry name" value="AB_hydrolase_fold"/>
</dbReference>
<evidence type="ECO:0000313" key="4">
    <source>
        <dbReference type="Proteomes" id="UP000547444"/>
    </source>
</evidence>
<dbReference type="SUPFAM" id="SSF53474">
    <property type="entry name" value="alpha/beta-Hydrolases"/>
    <property type="match status" value="1"/>
</dbReference>
<keyword evidence="4" id="KW-1185">Reference proteome</keyword>
<comment type="caution">
    <text evidence="3">The sequence shown here is derived from an EMBL/GenBank/DDBJ whole genome shotgun (WGS) entry which is preliminary data.</text>
</comment>
<evidence type="ECO:0000313" key="3">
    <source>
        <dbReference type="EMBL" id="NIH96848.1"/>
    </source>
</evidence>